<dbReference type="Gene3D" id="3.40.970.40">
    <property type="entry name" value="fibrinogen binding protein from staphylococcus aureus domain like"/>
    <property type="match status" value="1"/>
</dbReference>
<dbReference type="Pfam" id="PF05670">
    <property type="entry name" value="NFACT-R_1"/>
    <property type="match status" value="1"/>
</dbReference>
<comment type="subunit">
    <text evidence="5">Associates with stalled 50S ribosomal subunits. Binds to RqcP.</text>
</comment>
<dbReference type="GO" id="GO:0019843">
    <property type="term" value="F:rRNA binding"/>
    <property type="evidence" value="ECO:0007669"/>
    <property type="project" value="UniProtKB-UniRule"/>
</dbReference>
<dbReference type="GO" id="GO:0000049">
    <property type="term" value="F:tRNA binding"/>
    <property type="evidence" value="ECO:0007669"/>
    <property type="project" value="UniProtKB-UniRule"/>
</dbReference>
<dbReference type="GO" id="GO:0043023">
    <property type="term" value="F:ribosomal large subunit binding"/>
    <property type="evidence" value="ECO:0007669"/>
    <property type="project" value="UniProtKB-UniRule"/>
</dbReference>
<evidence type="ECO:0000256" key="5">
    <source>
        <dbReference type="HAMAP-Rule" id="MF_00844"/>
    </source>
</evidence>
<comment type="similarity">
    <text evidence="5">Belongs to the NEMF family.</text>
</comment>
<proteinExistence type="inferred from homology"/>
<dbReference type="GO" id="GO:1990112">
    <property type="term" value="C:RQC complex"/>
    <property type="evidence" value="ECO:0007669"/>
    <property type="project" value="TreeGrafter"/>
</dbReference>
<evidence type="ECO:0000259" key="6">
    <source>
        <dbReference type="Pfam" id="PF05670"/>
    </source>
</evidence>
<evidence type="ECO:0000256" key="3">
    <source>
        <dbReference type="ARBA" id="ARBA00022884"/>
    </source>
</evidence>
<name>B1IBC6_STRPI</name>
<organism evidence="7 8">
    <name type="scientific">Streptococcus pneumoniae (strain Hungary19A-6)</name>
    <dbReference type="NCBI Taxonomy" id="487214"/>
    <lineage>
        <taxon>Bacteria</taxon>
        <taxon>Bacillati</taxon>
        <taxon>Bacillota</taxon>
        <taxon>Bacilli</taxon>
        <taxon>Lactobacillales</taxon>
        <taxon>Streptococcaceae</taxon>
        <taxon>Streptococcus</taxon>
    </lineage>
</organism>
<dbReference type="InterPro" id="IPR008532">
    <property type="entry name" value="NFACT_RNA-bd"/>
</dbReference>
<dbReference type="AlphaFoldDB" id="B1IBC6"/>
<reference evidence="8" key="1">
    <citation type="journal article" date="2010" name="Genome Biol.">
        <title>Structure and dynamics of the pan-genome of Streptococcus pneumoniae and closely related species.</title>
        <authorList>
            <person name="Donati C."/>
            <person name="Hiller N.L."/>
            <person name="Tettelin H."/>
            <person name="Muzzi A."/>
            <person name="Croucher N.J."/>
            <person name="Angiuoli S.V."/>
            <person name="Oggioni M."/>
            <person name="Dunning Hotopp J.C."/>
            <person name="Hu F.Z."/>
            <person name="Riley D.R."/>
            <person name="Covacci A."/>
            <person name="Mitchell T.J."/>
            <person name="Bentley S.D."/>
            <person name="Kilian M."/>
            <person name="Ehrlich G.D."/>
            <person name="Rappuoli R."/>
            <person name="Moxon E.R."/>
            <person name="Masignani V."/>
        </authorList>
    </citation>
    <scope>NUCLEOTIDE SEQUENCE [LARGE SCALE GENOMIC DNA]</scope>
    <source>
        <strain evidence="8">Hungary19A-6</strain>
    </source>
</reference>
<protein>
    <recommendedName>
        <fullName evidence="5">Rqc2 homolog RqcH</fullName>
        <shortName evidence="5">RqcH</shortName>
    </recommendedName>
</protein>
<dbReference type="Pfam" id="PF05833">
    <property type="entry name" value="NFACT_N"/>
    <property type="match status" value="1"/>
</dbReference>
<dbReference type="InterPro" id="IPR043682">
    <property type="entry name" value="RqcH_bacterial"/>
</dbReference>
<dbReference type="GO" id="GO:0072344">
    <property type="term" value="P:rescue of stalled ribosome"/>
    <property type="evidence" value="ECO:0007669"/>
    <property type="project" value="UniProtKB-UniRule"/>
</dbReference>
<dbReference type="PANTHER" id="PTHR15239:SF6">
    <property type="entry name" value="RIBOSOME QUALITY CONTROL COMPLEX SUBUNIT NEMF"/>
    <property type="match status" value="1"/>
</dbReference>
<feature type="domain" description="NFACT RNA-binding" evidence="6">
    <location>
        <begin position="434"/>
        <end position="519"/>
    </location>
</feature>
<evidence type="ECO:0000256" key="4">
    <source>
        <dbReference type="ARBA" id="ARBA00022917"/>
    </source>
</evidence>
<evidence type="ECO:0000256" key="2">
    <source>
        <dbReference type="ARBA" id="ARBA00022730"/>
    </source>
</evidence>
<evidence type="ECO:0000313" key="7">
    <source>
        <dbReference type="EMBL" id="ACA35544.1"/>
    </source>
</evidence>
<dbReference type="EMBL" id="CP000936">
    <property type="protein sequence ID" value="ACA35544.1"/>
    <property type="molecule type" value="Genomic_DNA"/>
</dbReference>
<dbReference type="HAMAP" id="MF_00844_B">
    <property type="entry name" value="RqcH_B"/>
    <property type="match status" value="1"/>
</dbReference>
<feature type="coiled-coil region" evidence="5">
    <location>
        <begin position="269"/>
        <end position="304"/>
    </location>
</feature>
<evidence type="ECO:0000256" key="1">
    <source>
        <dbReference type="ARBA" id="ARBA00022555"/>
    </source>
</evidence>
<evidence type="ECO:0000313" key="8">
    <source>
        <dbReference type="Proteomes" id="UP000002163"/>
    </source>
</evidence>
<comment type="function">
    <text evidence="5">Key component of the ribosome quality control system (RQC), a ribosome-associated complex that mediates the extraction of incompletely synthesized nascent chains from stalled ribosomes and their subsequent degradation. RqcH recruits Ala-charged tRNA, and with RqcP directs the elongation of stalled nascent chains on 50S ribosomal subunits, leading to non-templated C-terminal alanine extensions (Ala tail). The Ala tail promotes nascent chain degradation. May add between 1 and at least 8 Ala residues. Binds to stalled 50S ribosomal subunits.</text>
</comment>
<keyword evidence="1 5" id="KW-0820">tRNA-binding</keyword>
<accession>B1IBC6</accession>
<dbReference type="PANTHER" id="PTHR15239">
    <property type="entry name" value="NUCLEAR EXPORT MEDIATOR FACTOR NEMF"/>
    <property type="match status" value="1"/>
</dbReference>
<keyword evidence="3 5" id="KW-0694">RNA-binding</keyword>
<sequence>MSFDGFFLHHIVEELRSELVNGRIQKINQPFEQELVLQIRSNRQSHRLLLSAHPVFGRIQLTQTTFENPAQPSTFIMVLRKYLQGALIESIEQVENDRIVEITVSNKNEIGDHIQATLIIEIMGKHSNILLVDKSSHKILEVIKHVGFSQNSYRTLLPGSTYIAPPSTESLNPFTIKDEKLFEILQTQELTAKNLQSLFQGLGRDTANELERILVSEKLSAFRNFFNQETKPCLTETSFSPVPFANQVGEPFANLSDLLDTYYKDKAERDRVKQQASELIRRVENELQKNRHKLKKQEKELLATDNAEEFRQKGELLTTFLHQVPNDQDQVILDNYYTNQPIMIALDKALTPNQNAQRYFKRYQKLKEAVKYLTDLIEETKATILYLESVETVLNQAGLEEIAEIREELIQTGFIRRRQREKIQKRKKLEQYLASDGKTIIYVGRNNLQNEELTFKMARKEELWFHAKDIPGSHVVISGNLDPSDAVKTDAAELAAYFSQGRLSNLVQVDMIEVKKLNKPTGGKPGFVTYTGQKTLRVTPDSKKNCIHEKILILLEIRIFNLLFTQIIFTYSTNLCHLASH</sequence>
<dbReference type="Proteomes" id="UP000002163">
    <property type="component" value="Chromosome"/>
</dbReference>
<dbReference type="FunFam" id="2.30.310.10:FF:000004">
    <property type="entry name" value="Fibronectin-binding protein A"/>
    <property type="match status" value="1"/>
</dbReference>
<keyword evidence="5" id="KW-0175">Coiled coil</keyword>
<dbReference type="HOGENOM" id="CLU_022481_2_1_9"/>
<dbReference type="Gene3D" id="2.30.310.10">
    <property type="entry name" value="ibrinogen binding protein from staphylococcus aureus domain"/>
    <property type="match status" value="1"/>
</dbReference>
<keyword evidence="4 5" id="KW-0648">Protein biosynthesis</keyword>
<gene>
    <name evidence="5" type="primary">rqcH</name>
    <name evidence="7" type="ordered locus">SPH_1066</name>
</gene>
<dbReference type="KEGG" id="spv:SPH_1066"/>
<dbReference type="InterPro" id="IPR051608">
    <property type="entry name" value="RQC_Subunit_NEMF"/>
</dbReference>
<keyword evidence="2 5" id="KW-0699">rRNA-binding</keyword>